<evidence type="ECO:0000256" key="5">
    <source>
        <dbReference type="ARBA" id="ARBA00023136"/>
    </source>
</evidence>
<feature type="transmembrane region" description="Helical" evidence="6">
    <location>
        <begin position="45"/>
        <end position="67"/>
    </location>
</feature>
<organism evidence="7 8">
    <name type="scientific">Ditylenchus destructor</name>
    <dbReference type="NCBI Taxonomy" id="166010"/>
    <lineage>
        <taxon>Eukaryota</taxon>
        <taxon>Metazoa</taxon>
        <taxon>Ecdysozoa</taxon>
        <taxon>Nematoda</taxon>
        <taxon>Chromadorea</taxon>
        <taxon>Rhabditida</taxon>
        <taxon>Tylenchina</taxon>
        <taxon>Tylenchomorpha</taxon>
        <taxon>Sphaerularioidea</taxon>
        <taxon>Anguinidae</taxon>
        <taxon>Anguininae</taxon>
        <taxon>Ditylenchus</taxon>
    </lineage>
</organism>
<dbReference type="GO" id="GO:0016020">
    <property type="term" value="C:membrane"/>
    <property type="evidence" value="ECO:0007669"/>
    <property type="project" value="UniProtKB-SubCell"/>
</dbReference>
<dbReference type="Proteomes" id="UP001201812">
    <property type="component" value="Unassembled WGS sequence"/>
</dbReference>
<dbReference type="Pfam" id="PF02118">
    <property type="entry name" value="Srg"/>
    <property type="match status" value="1"/>
</dbReference>
<feature type="transmembrane region" description="Helical" evidence="6">
    <location>
        <begin position="182"/>
        <end position="208"/>
    </location>
</feature>
<evidence type="ECO:0000256" key="3">
    <source>
        <dbReference type="ARBA" id="ARBA00022692"/>
    </source>
</evidence>
<dbReference type="EMBL" id="JAKKPZ010000074">
    <property type="protein sequence ID" value="KAI1703973.1"/>
    <property type="molecule type" value="Genomic_DNA"/>
</dbReference>
<keyword evidence="4 6" id="KW-1133">Transmembrane helix</keyword>
<feature type="transmembrane region" description="Helical" evidence="6">
    <location>
        <begin position="12"/>
        <end position="33"/>
    </location>
</feature>
<dbReference type="InterPro" id="IPR000609">
    <property type="entry name" value="7TM_GPCR_serpentine_rcpt_Srg"/>
</dbReference>
<keyword evidence="8" id="KW-1185">Reference proteome</keyword>
<evidence type="ECO:0000256" key="2">
    <source>
        <dbReference type="ARBA" id="ARBA00005692"/>
    </source>
</evidence>
<evidence type="ECO:0000313" key="8">
    <source>
        <dbReference type="Proteomes" id="UP001201812"/>
    </source>
</evidence>
<dbReference type="PANTHER" id="PTHR31552">
    <property type="entry name" value="SERPENTINE RECEPTOR CLASS GAMMA"/>
    <property type="match status" value="1"/>
</dbReference>
<dbReference type="PANTHER" id="PTHR31552:SF8">
    <property type="entry name" value="SERPENTINE RECEPTOR CLASS GAMMA"/>
    <property type="match status" value="1"/>
</dbReference>
<feature type="transmembrane region" description="Helical" evidence="6">
    <location>
        <begin position="132"/>
        <end position="151"/>
    </location>
</feature>
<feature type="transmembrane region" description="Helical" evidence="6">
    <location>
        <begin position="229"/>
        <end position="252"/>
    </location>
</feature>
<feature type="transmembrane region" description="Helical" evidence="6">
    <location>
        <begin position="272"/>
        <end position="290"/>
    </location>
</feature>
<dbReference type="GO" id="GO:0007606">
    <property type="term" value="P:sensory perception of chemical stimulus"/>
    <property type="evidence" value="ECO:0007669"/>
    <property type="project" value="UniProtKB-UniRule"/>
</dbReference>
<comment type="caution">
    <text evidence="7">The sequence shown here is derived from an EMBL/GenBank/DDBJ whole genome shotgun (WGS) entry which is preliminary data.</text>
</comment>
<sequence length="339" mass="39519">MSEVLANNSVVPFVLGVVIGVPSIILYTIEAIVLLRNWSKFSSAFFRLCLVRFVTNFLNYLISYFYVRFGRVGLFVELLESMPHIVLSIAVFLYYYNYFGENLATMFILLNRFTVILMPVRHIKLWKYFLPISVLVIFLLPIPFTCIDWFYEFYVLRQPDNWTYTLYFDKADYLPFINVPNIAAISGIVFCVFCLVLNIATIVIYRLNQRRIMALGSGKEKEYRVEYRLTLYALITFAAQFLLAIYTMLIAITSGNFELQLLFLSTFNQLPWVNDLTTIVVPSWVMLWACTDIRRIILRMFGLGSMIQNENSVISIRTIQLTRLRSPPKVSPIDRSPEF</sequence>
<evidence type="ECO:0000256" key="6">
    <source>
        <dbReference type="RuleBase" id="RU280813"/>
    </source>
</evidence>
<dbReference type="AlphaFoldDB" id="A0AAD4MRN8"/>
<protein>
    <recommendedName>
        <fullName evidence="6">Serpentine receptor class gamma</fullName>
    </recommendedName>
</protein>
<evidence type="ECO:0000313" key="7">
    <source>
        <dbReference type="EMBL" id="KAI1703973.1"/>
    </source>
</evidence>
<reference evidence="7" key="1">
    <citation type="submission" date="2022-01" db="EMBL/GenBank/DDBJ databases">
        <title>Genome Sequence Resource for Two Populations of Ditylenchus destructor, the Migratory Endoparasitic Phytonematode.</title>
        <authorList>
            <person name="Zhang H."/>
            <person name="Lin R."/>
            <person name="Xie B."/>
        </authorList>
    </citation>
    <scope>NUCLEOTIDE SEQUENCE</scope>
    <source>
        <strain evidence="7">BazhouSP</strain>
    </source>
</reference>
<evidence type="ECO:0000256" key="4">
    <source>
        <dbReference type="ARBA" id="ARBA00022989"/>
    </source>
</evidence>
<dbReference type="GO" id="GO:0004888">
    <property type="term" value="F:transmembrane signaling receptor activity"/>
    <property type="evidence" value="ECO:0007669"/>
    <property type="project" value="InterPro"/>
</dbReference>
<comment type="similarity">
    <text evidence="2 6">Belongs to the nematode receptor-like protein srg family.</text>
</comment>
<name>A0AAD4MRN8_9BILA</name>
<feature type="transmembrane region" description="Helical" evidence="6">
    <location>
        <begin position="74"/>
        <end position="96"/>
    </location>
</feature>
<comment type="subcellular location">
    <subcellularLocation>
        <location evidence="1">Membrane</location>
        <topology evidence="1">Multi-pass membrane protein</topology>
    </subcellularLocation>
</comment>
<evidence type="ECO:0000256" key="1">
    <source>
        <dbReference type="ARBA" id="ARBA00004141"/>
    </source>
</evidence>
<gene>
    <name evidence="7" type="ORF">DdX_14592</name>
</gene>
<keyword evidence="3 6" id="KW-0812">Transmembrane</keyword>
<accession>A0AAD4MRN8</accession>
<keyword evidence="5 6" id="KW-0472">Membrane</keyword>
<proteinExistence type="inferred from homology"/>